<dbReference type="STRING" id="357804.Ping_1110"/>
<reference evidence="6 7" key="1">
    <citation type="submission" date="2007-01" db="EMBL/GenBank/DDBJ databases">
        <title>Complete sequence of Psychromonas ingrahamii 37.</title>
        <authorList>
            <consortium name="US DOE Joint Genome Institute"/>
            <person name="Copeland A."/>
            <person name="Lucas S."/>
            <person name="Lapidus A."/>
            <person name="Barry K."/>
            <person name="Detter J.C."/>
            <person name="Glavina del Rio T."/>
            <person name="Hammon N."/>
            <person name="Israni S."/>
            <person name="Dalin E."/>
            <person name="Tice H."/>
            <person name="Pitluck S."/>
            <person name="Thompson L.S."/>
            <person name="Brettin T."/>
            <person name="Bruce D."/>
            <person name="Han C."/>
            <person name="Tapia R."/>
            <person name="Schmutz J."/>
            <person name="Larimer F."/>
            <person name="Land M."/>
            <person name="Hauser L."/>
            <person name="Kyrpides N."/>
            <person name="Ivanova N."/>
            <person name="Staley J."/>
            <person name="Richardson P."/>
        </authorList>
    </citation>
    <scope>NUCLEOTIDE SEQUENCE [LARGE SCALE GENOMIC DNA]</scope>
    <source>
        <strain evidence="6 7">37</strain>
    </source>
</reference>
<evidence type="ECO:0000256" key="3">
    <source>
        <dbReference type="ARBA" id="ARBA00022729"/>
    </source>
</evidence>
<keyword evidence="4" id="KW-0812">Transmembrane</keyword>
<dbReference type="InterPro" id="IPR025997">
    <property type="entry name" value="SBP_2_dom"/>
</dbReference>
<feature type="domain" description="Periplasmic binding protein" evidence="5">
    <location>
        <begin position="56"/>
        <end position="318"/>
    </location>
</feature>
<feature type="transmembrane region" description="Helical" evidence="4">
    <location>
        <begin position="7"/>
        <end position="28"/>
    </location>
</feature>
<keyword evidence="7" id="KW-1185">Reference proteome</keyword>
<evidence type="ECO:0000259" key="5">
    <source>
        <dbReference type="Pfam" id="PF13407"/>
    </source>
</evidence>
<dbReference type="Gene3D" id="3.40.50.2300">
    <property type="match status" value="2"/>
</dbReference>
<dbReference type="OrthoDB" id="9813037at2"/>
<evidence type="ECO:0000313" key="7">
    <source>
        <dbReference type="Proteomes" id="UP000000639"/>
    </source>
</evidence>
<dbReference type="EMBL" id="CP000510">
    <property type="protein sequence ID" value="ABM02948.1"/>
    <property type="molecule type" value="Genomic_DNA"/>
</dbReference>
<keyword evidence="3" id="KW-0732">Signal</keyword>
<dbReference type="eggNOG" id="COG1879">
    <property type="taxonomic scope" value="Bacteria"/>
</dbReference>
<dbReference type="KEGG" id="pin:Ping_1110"/>
<dbReference type="Proteomes" id="UP000000639">
    <property type="component" value="Chromosome"/>
</dbReference>
<dbReference type="SUPFAM" id="SSF53822">
    <property type="entry name" value="Periplasmic binding protein-like I"/>
    <property type="match status" value="1"/>
</dbReference>
<proteinExistence type="inferred from homology"/>
<evidence type="ECO:0000313" key="6">
    <source>
        <dbReference type="EMBL" id="ABM02948.1"/>
    </source>
</evidence>
<dbReference type="InterPro" id="IPR028082">
    <property type="entry name" value="Peripla_BP_I"/>
</dbReference>
<comment type="similarity">
    <text evidence="2">Belongs to the bacterial solute-binding protein 2 family.</text>
</comment>
<sequence length="334" mass="36310">MTPTIRIFTSALFVQFTGIILLTLFMVGCGEDAAPKFSVELKSKVIQNEPQDKHTIALVMKTLTNPFFKEMERGARRAEKDLGINLLVKTAAQETSIQQQIGIVADLIELKVDALVIAPGDSVELIPILKHAQDKGIIVINIDNLLDQEYSKKVGLLNVPFISVDNELAAYKSTKVLTEKLTQPTEVAIIEGIRGALNAELRKNGAIRAFSESKFATLVATESANWKIDEAFELAAKLYNKNPNIGAIFCANDMMALGVIEYLQSTGKDNVQVVAFDAIPQALNAVQSGVLLATVDQDAAEQGYQGILSANNILSGKKTPLKITIEAKIITKLE</sequence>
<evidence type="ECO:0000256" key="2">
    <source>
        <dbReference type="ARBA" id="ARBA00007639"/>
    </source>
</evidence>
<dbReference type="GO" id="GO:0030313">
    <property type="term" value="C:cell envelope"/>
    <property type="evidence" value="ECO:0007669"/>
    <property type="project" value="UniProtKB-SubCell"/>
</dbReference>
<dbReference type="PANTHER" id="PTHR46847:SF1">
    <property type="entry name" value="D-ALLOSE-BINDING PERIPLASMIC PROTEIN-RELATED"/>
    <property type="match status" value="1"/>
</dbReference>
<dbReference type="GO" id="GO:0055085">
    <property type="term" value="P:transmembrane transport"/>
    <property type="evidence" value="ECO:0007669"/>
    <property type="project" value="UniProtKB-ARBA"/>
</dbReference>
<keyword evidence="4" id="KW-1133">Transmembrane helix</keyword>
<evidence type="ECO:0000256" key="1">
    <source>
        <dbReference type="ARBA" id="ARBA00004196"/>
    </source>
</evidence>
<gene>
    <name evidence="6" type="ordered locus">Ping_1110</name>
</gene>
<keyword evidence="4" id="KW-0472">Membrane</keyword>
<dbReference type="AlphaFoldDB" id="A1STY3"/>
<evidence type="ECO:0000256" key="4">
    <source>
        <dbReference type="SAM" id="Phobius"/>
    </source>
</evidence>
<dbReference type="GO" id="GO:0030246">
    <property type="term" value="F:carbohydrate binding"/>
    <property type="evidence" value="ECO:0007669"/>
    <property type="project" value="UniProtKB-ARBA"/>
</dbReference>
<dbReference type="PANTHER" id="PTHR46847">
    <property type="entry name" value="D-ALLOSE-BINDING PERIPLASMIC PROTEIN-RELATED"/>
    <property type="match status" value="1"/>
</dbReference>
<protein>
    <submittedName>
        <fullName evidence="6">Monosaccharide ABC transporter substrate-binding protein, CUT2 family</fullName>
    </submittedName>
</protein>
<dbReference type="Pfam" id="PF13407">
    <property type="entry name" value="Peripla_BP_4"/>
    <property type="match status" value="1"/>
</dbReference>
<dbReference type="HOGENOM" id="CLU_037628_3_2_6"/>
<comment type="subcellular location">
    <subcellularLocation>
        <location evidence="1">Cell envelope</location>
    </subcellularLocation>
</comment>
<dbReference type="RefSeq" id="WP_011769511.1">
    <property type="nucleotide sequence ID" value="NC_008709.1"/>
</dbReference>
<organism evidence="6 7">
    <name type="scientific">Psychromonas ingrahamii (strain DSM 17664 / CCUG 51855 / 37)</name>
    <dbReference type="NCBI Taxonomy" id="357804"/>
    <lineage>
        <taxon>Bacteria</taxon>
        <taxon>Pseudomonadati</taxon>
        <taxon>Pseudomonadota</taxon>
        <taxon>Gammaproteobacteria</taxon>
        <taxon>Alteromonadales</taxon>
        <taxon>Psychromonadaceae</taxon>
        <taxon>Psychromonas</taxon>
    </lineage>
</organism>
<dbReference type="PROSITE" id="PS51257">
    <property type="entry name" value="PROKAR_LIPOPROTEIN"/>
    <property type="match status" value="1"/>
</dbReference>
<name>A1STY3_PSYIN</name>
<accession>A1STY3</accession>